<keyword evidence="1" id="KW-0472">Membrane</keyword>
<protein>
    <submittedName>
        <fullName evidence="2">AzlD domain-containing protein</fullName>
    </submittedName>
</protein>
<dbReference type="AlphaFoldDB" id="A0A9D1IF51"/>
<name>A0A9D1IF51_9FIRM</name>
<reference evidence="2" key="2">
    <citation type="journal article" date="2021" name="PeerJ">
        <title>Extensive microbial diversity within the chicken gut microbiome revealed by metagenomics and culture.</title>
        <authorList>
            <person name="Gilroy R."/>
            <person name="Ravi A."/>
            <person name="Getino M."/>
            <person name="Pursley I."/>
            <person name="Horton D.L."/>
            <person name="Alikhan N.F."/>
            <person name="Baker D."/>
            <person name="Gharbi K."/>
            <person name="Hall N."/>
            <person name="Watson M."/>
            <person name="Adriaenssens E.M."/>
            <person name="Foster-Nyarko E."/>
            <person name="Jarju S."/>
            <person name="Secka A."/>
            <person name="Antonio M."/>
            <person name="Oren A."/>
            <person name="Chaudhuri R.R."/>
            <person name="La Ragione R."/>
            <person name="Hildebrand F."/>
            <person name="Pallen M.J."/>
        </authorList>
    </citation>
    <scope>NUCLEOTIDE SEQUENCE</scope>
    <source>
        <strain evidence="2">ChiGjej1B1-19959</strain>
    </source>
</reference>
<reference evidence="2" key="1">
    <citation type="submission" date="2020-10" db="EMBL/GenBank/DDBJ databases">
        <authorList>
            <person name="Gilroy R."/>
        </authorList>
    </citation>
    <scope>NUCLEOTIDE SEQUENCE</scope>
    <source>
        <strain evidence="2">ChiGjej1B1-19959</strain>
    </source>
</reference>
<evidence type="ECO:0000313" key="3">
    <source>
        <dbReference type="Proteomes" id="UP000824071"/>
    </source>
</evidence>
<comment type="caution">
    <text evidence="2">The sequence shown here is derived from an EMBL/GenBank/DDBJ whole genome shotgun (WGS) entry which is preliminary data.</text>
</comment>
<feature type="transmembrane region" description="Helical" evidence="1">
    <location>
        <begin position="39"/>
        <end position="57"/>
    </location>
</feature>
<organism evidence="2 3">
    <name type="scientific">Candidatus Fimenecus excrementigallinarum</name>
    <dbReference type="NCBI Taxonomy" id="2840816"/>
    <lineage>
        <taxon>Bacteria</taxon>
        <taxon>Bacillati</taxon>
        <taxon>Bacillota</taxon>
        <taxon>Clostridia</taxon>
        <taxon>Candidatus Fimenecus</taxon>
    </lineage>
</organism>
<dbReference type="Proteomes" id="UP000824071">
    <property type="component" value="Unassembled WGS sequence"/>
</dbReference>
<proteinExistence type="predicted"/>
<dbReference type="InterPro" id="IPR008407">
    <property type="entry name" value="Brnchd-chn_aa_trnsp_AzlD"/>
</dbReference>
<evidence type="ECO:0000313" key="2">
    <source>
        <dbReference type="EMBL" id="HIU35521.1"/>
    </source>
</evidence>
<feature type="transmembrane region" description="Helical" evidence="1">
    <location>
        <begin position="6"/>
        <end position="27"/>
    </location>
</feature>
<dbReference type="EMBL" id="DVMW01000024">
    <property type="protein sequence ID" value="HIU35521.1"/>
    <property type="molecule type" value="Genomic_DNA"/>
</dbReference>
<dbReference type="Pfam" id="PF05437">
    <property type="entry name" value="AzlD"/>
    <property type="match status" value="1"/>
</dbReference>
<keyword evidence="1" id="KW-1133">Transmembrane helix</keyword>
<feature type="transmembrane region" description="Helical" evidence="1">
    <location>
        <begin position="85"/>
        <end position="102"/>
    </location>
</feature>
<keyword evidence="1" id="KW-0812">Transmembrane</keyword>
<accession>A0A9D1IF51</accession>
<sequence length="105" mass="11432">MTTYLLLQLAVMAGVTYLVRMLPLVIFRKKIQNRFIRSFLHYIPYAVLAAMTFPAVFSATGGGFLSALAGLLVAVVLAFFEKGLVTVALCAAAAVFLAEWLPTLF</sequence>
<evidence type="ECO:0000256" key="1">
    <source>
        <dbReference type="SAM" id="Phobius"/>
    </source>
</evidence>
<gene>
    <name evidence="2" type="ORF">IAC53_02800</name>
</gene>